<proteinExistence type="predicted"/>
<dbReference type="Proteomes" id="UP001262582">
    <property type="component" value="Unassembled WGS sequence"/>
</dbReference>
<protein>
    <recommendedName>
        <fullName evidence="3">Transposase IS30-like HTH domain-containing protein</fullName>
    </recommendedName>
</protein>
<keyword evidence="2" id="KW-1185">Reference proteome</keyword>
<comment type="caution">
    <text evidence="1">The sequence shown here is derived from an EMBL/GenBank/DDBJ whole genome shotgun (WGS) entry which is preliminary data.</text>
</comment>
<sequence length="47" mass="5244">MKLQGPMTEEQEKVLQLRCKKQYSFAAIAAELNLFPKGSPCIIYGGL</sequence>
<organism evidence="1 2">
    <name type="scientific">Autumnicola musiva</name>
    <dbReference type="NCBI Taxonomy" id="3075589"/>
    <lineage>
        <taxon>Bacteria</taxon>
        <taxon>Pseudomonadati</taxon>
        <taxon>Bacteroidota</taxon>
        <taxon>Flavobacteriia</taxon>
        <taxon>Flavobacteriales</taxon>
        <taxon>Flavobacteriaceae</taxon>
        <taxon>Autumnicola</taxon>
    </lineage>
</organism>
<name>A0ABU3DBD6_9FLAO</name>
<dbReference type="EMBL" id="JAVRHK010000076">
    <property type="protein sequence ID" value="MDT0678842.1"/>
    <property type="molecule type" value="Genomic_DNA"/>
</dbReference>
<gene>
    <name evidence="1" type="ORF">RM539_19910</name>
</gene>
<dbReference type="RefSeq" id="WP_311505169.1">
    <property type="nucleotide sequence ID" value="NZ_JAVRHK010000076.1"/>
</dbReference>
<evidence type="ECO:0000313" key="1">
    <source>
        <dbReference type="EMBL" id="MDT0678842.1"/>
    </source>
</evidence>
<evidence type="ECO:0008006" key="3">
    <source>
        <dbReference type="Google" id="ProtNLM"/>
    </source>
</evidence>
<accession>A0ABU3DBD6</accession>
<evidence type="ECO:0000313" key="2">
    <source>
        <dbReference type="Proteomes" id="UP001262582"/>
    </source>
</evidence>
<reference evidence="1 2" key="1">
    <citation type="submission" date="2023-09" db="EMBL/GenBank/DDBJ databases">
        <authorList>
            <person name="Rey-Velasco X."/>
        </authorList>
    </citation>
    <scope>NUCLEOTIDE SEQUENCE [LARGE SCALE GENOMIC DNA]</scope>
    <source>
        <strain evidence="1 2">F117</strain>
    </source>
</reference>